<dbReference type="AlphaFoldDB" id="A0A0A2FCX3"/>
<accession>A0A0A2FCX3</accession>
<evidence type="ECO:0008006" key="3">
    <source>
        <dbReference type="Google" id="ProtNLM"/>
    </source>
</evidence>
<evidence type="ECO:0000313" key="1">
    <source>
        <dbReference type="EMBL" id="KGN87962.1"/>
    </source>
</evidence>
<reference evidence="1 2" key="1">
    <citation type="submission" date="2014-08" db="EMBL/GenBank/DDBJ databases">
        <title>Porphyromonas gulae strain:COT-052_OH3439 Genome sequencing.</title>
        <authorList>
            <person name="Wallis C."/>
            <person name="Deusch O."/>
            <person name="O'Flynn C."/>
            <person name="Davis I."/>
            <person name="Jospin G."/>
            <person name="Darling A.E."/>
            <person name="Coil D.A."/>
            <person name="Alexiev A."/>
            <person name="Horsfall A."/>
            <person name="Kirkwood N."/>
            <person name="Harris S."/>
            <person name="Eisen J.A."/>
        </authorList>
    </citation>
    <scope>NUCLEOTIDE SEQUENCE [LARGE SCALE GENOMIC DNA]</scope>
    <source>
        <strain evidence="2">COT-052 OH3439</strain>
    </source>
</reference>
<proteinExistence type="predicted"/>
<gene>
    <name evidence="1" type="ORF">HR15_05455</name>
</gene>
<protein>
    <recommendedName>
        <fullName evidence="3">Lipoprotein</fullName>
    </recommendedName>
</protein>
<dbReference type="EMBL" id="JRAK01000079">
    <property type="protein sequence ID" value="KGN87962.1"/>
    <property type="molecule type" value="Genomic_DNA"/>
</dbReference>
<name>A0A0A2FCX3_9PORP</name>
<keyword evidence="2" id="KW-1185">Reference proteome</keyword>
<organism evidence="1 2">
    <name type="scientific">Porphyromonas gulae</name>
    <dbReference type="NCBI Taxonomy" id="111105"/>
    <lineage>
        <taxon>Bacteria</taxon>
        <taxon>Pseudomonadati</taxon>
        <taxon>Bacteroidota</taxon>
        <taxon>Bacteroidia</taxon>
        <taxon>Bacteroidales</taxon>
        <taxon>Porphyromonadaceae</taxon>
        <taxon>Porphyromonas</taxon>
    </lineage>
</organism>
<comment type="caution">
    <text evidence="1">The sequence shown here is derived from an EMBL/GenBank/DDBJ whole genome shotgun (WGS) entry which is preliminary data.</text>
</comment>
<dbReference type="PROSITE" id="PS51257">
    <property type="entry name" value="PROKAR_LIPOPROTEIN"/>
    <property type="match status" value="1"/>
</dbReference>
<evidence type="ECO:0000313" key="2">
    <source>
        <dbReference type="Proteomes" id="UP000030146"/>
    </source>
</evidence>
<sequence>MGDYARISKCLVRALFTLLWVYSLSSCGIWGSGTYKKVSCDFDYSIREEDKTLNLSEYQLGKDYESDFYIIRVSNISDYAYTKYIHDKKTGIEKILSYDAEGKIRMANFEYSEADIGPQYDFDKHGNVTDSINTDAGYTICWAQAMAIGKAHAGHKMHKTKPNLILTKEDEEIIRWQFFYTNKKEERKRVIIDGQTGRILEERRVVVICSN</sequence>
<dbReference type="Proteomes" id="UP000030146">
    <property type="component" value="Unassembled WGS sequence"/>
</dbReference>